<keyword evidence="3" id="KW-1185">Reference proteome</keyword>
<reference evidence="2 3" key="1">
    <citation type="submission" date="2024-04" db="EMBL/GenBank/DDBJ databases">
        <title>Tritrichomonas musculus Genome.</title>
        <authorList>
            <person name="Alves-Ferreira E."/>
            <person name="Grigg M."/>
            <person name="Lorenzi H."/>
            <person name="Galac M."/>
        </authorList>
    </citation>
    <scope>NUCLEOTIDE SEQUENCE [LARGE SCALE GENOMIC DNA]</scope>
    <source>
        <strain evidence="2 3">EAF2021</strain>
    </source>
</reference>
<organism evidence="2 3">
    <name type="scientific">Tritrichomonas musculus</name>
    <dbReference type="NCBI Taxonomy" id="1915356"/>
    <lineage>
        <taxon>Eukaryota</taxon>
        <taxon>Metamonada</taxon>
        <taxon>Parabasalia</taxon>
        <taxon>Tritrichomonadida</taxon>
        <taxon>Tritrichomonadidae</taxon>
        <taxon>Tritrichomonas</taxon>
    </lineage>
</organism>
<evidence type="ECO:0000256" key="1">
    <source>
        <dbReference type="SAM" id="Phobius"/>
    </source>
</evidence>
<dbReference type="EMBL" id="JAPFFF010000019">
    <property type="protein sequence ID" value="KAK8857810.1"/>
    <property type="molecule type" value="Genomic_DNA"/>
</dbReference>
<comment type="caution">
    <text evidence="2">The sequence shown here is derived from an EMBL/GenBank/DDBJ whole genome shotgun (WGS) entry which is preliminary data.</text>
</comment>
<proteinExistence type="predicted"/>
<feature type="transmembrane region" description="Helical" evidence="1">
    <location>
        <begin position="250"/>
        <end position="275"/>
    </location>
</feature>
<gene>
    <name evidence="2" type="ORF">M9Y10_012904</name>
</gene>
<dbReference type="Proteomes" id="UP001470230">
    <property type="component" value="Unassembled WGS sequence"/>
</dbReference>
<accession>A0ABR2I8D1</accession>
<evidence type="ECO:0000313" key="3">
    <source>
        <dbReference type="Proteomes" id="UP001470230"/>
    </source>
</evidence>
<keyword evidence="1" id="KW-1133">Transmembrane helix</keyword>
<feature type="transmembrane region" description="Helical" evidence="1">
    <location>
        <begin position="323"/>
        <end position="348"/>
    </location>
</feature>
<feature type="transmembrane region" description="Helical" evidence="1">
    <location>
        <begin position="218"/>
        <end position="238"/>
    </location>
</feature>
<name>A0ABR2I8D1_9EUKA</name>
<keyword evidence="1" id="KW-0812">Transmembrane</keyword>
<feature type="transmembrane region" description="Helical" evidence="1">
    <location>
        <begin position="295"/>
        <end position="316"/>
    </location>
</feature>
<keyword evidence="1" id="KW-0472">Membrane</keyword>
<evidence type="ECO:0000313" key="2">
    <source>
        <dbReference type="EMBL" id="KAK8857810.1"/>
    </source>
</evidence>
<feature type="transmembrane region" description="Helical" evidence="1">
    <location>
        <begin position="368"/>
        <end position="395"/>
    </location>
</feature>
<protein>
    <recommendedName>
        <fullName evidence="4">RGS domain-containing protein</fullName>
    </recommendedName>
</protein>
<sequence>MVDLPPPVEELNEYGKFAFLNEMYAMATQISNSITDSTINSYIQFALEAIEIEKTNMRNLFSFAYQRPSVENVADLILRCSELYLQDGQWFNISNAELQLVDKGNEPFFDRIRNCFKNLGLTNKYIMEKPIIELTFARFKMMNYFEDMQKACYKGADQIEHDPISNFEIPRKELPADAILYNESQFSKDFRSPDNFILTDDEYLNKREEFAWAAFKSFQVVGSIFTIIWYSVFIGFSIKSMKSDFEEKAMFTSGLVAGYGILMLSCEVLSLRIFFCRCLRPKVHICCIYPGIAMYFIQYFASWIAGIIMMLSLFLYHRSSSNVVCIMIMQHMLSIIIPIFFCPCIFKWHKRVDRKFKWVRLSFFQSCWWIFVQVIFCLLFTPGINGIQFIISTALKNSPRISRKRNMH</sequence>
<evidence type="ECO:0008006" key="4">
    <source>
        <dbReference type="Google" id="ProtNLM"/>
    </source>
</evidence>